<reference evidence="1" key="1">
    <citation type="submission" date="2019-08" db="EMBL/GenBank/DDBJ databases">
        <title>Genome sequence of Clostridiales bacterium MT110.</title>
        <authorList>
            <person name="Cao J."/>
        </authorList>
    </citation>
    <scope>NUCLEOTIDE SEQUENCE</scope>
    <source>
        <strain evidence="1">MT110</strain>
    </source>
</reference>
<dbReference type="Proteomes" id="UP000594014">
    <property type="component" value="Chromosome"/>
</dbReference>
<evidence type="ECO:0000313" key="2">
    <source>
        <dbReference type="Proteomes" id="UP000594014"/>
    </source>
</evidence>
<organism evidence="1 2">
    <name type="scientific">Anoxybacterium hadale</name>
    <dbReference type="NCBI Taxonomy" id="3408580"/>
    <lineage>
        <taxon>Bacteria</taxon>
        <taxon>Bacillati</taxon>
        <taxon>Bacillota</taxon>
        <taxon>Clostridia</taxon>
        <taxon>Peptostreptococcales</taxon>
        <taxon>Anaerovoracaceae</taxon>
        <taxon>Anoxybacterium</taxon>
    </lineage>
</organism>
<keyword evidence="2" id="KW-1185">Reference proteome</keyword>
<proteinExistence type="predicted"/>
<evidence type="ECO:0000313" key="1">
    <source>
        <dbReference type="EMBL" id="QOX64660.1"/>
    </source>
</evidence>
<dbReference type="EMBL" id="CP042469">
    <property type="protein sequence ID" value="QOX64660.1"/>
    <property type="molecule type" value="Genomic_DNA"/>
</dbReference>
<gene>
    <name evidence="1" type="ORF">FRZ06_15565</name>
</gene>
<sequence length="62" mass="7039">MPLKLNVGDVVELKKPHPCGGNHFTIMRSGMDFRIKCNQCGTQIWIGRPDLEKSVKKVMVKE</sequence>
<name>A0ACD1AE25_9FIRM</name>
<protein>
    <submittedName>
        <fullName evidence="1">DUF951 domain-containing protein</fullName>
    </submittedName>
</protein>
<accession>A0ACD1AE25</accession>